<dbReference type="GO" id="GO:0005886">
    <property type="term" value="C:plasma membrane"/>
    <property type="evidence" value="ECO:0007669"/>
    <property type="project" value="UniProtKB-SubCell"/>
</dbReference>
<keyword evidence="3" id="KW-1003">Cell membrane</keyword>
<dbReference type="GO" id="GO:0022857">
    <property type="term" value="F:transmembrane transporter activity"/>
    <property type="evidence" value="ECO:0007669"/>
    <property type="project" value="InterPro"/>
</dbReference>
<dbReference type="EMBL" id="MFIV01000202">
    <property type="protein sequence ID" value="OGF97859.1"/>
    <property type="molecule type" value="Genomic_DNA"/>
</dbReference>
<evidence type="ECO:0000313" key="9">
    <source>
        <dbReference type="Proteomes" id="UP000176992"/>
    </source>
</evidence>
<evidence type="ECO:0000256" key="6">
    <source>
        <dbReference type="ARBA" id="ARBA00023136"/>
    </source>
</evidence>
<evidence type="ECO:0000256" key="4">
    <source>
        <dbReference type="ARBA" id="ARBA00022692"/>
    </source>
</evidence>
<evidence type="ECO:0000256" key="1">
    <source>
        <dbReference type="ARBA" id="ARBA00004162"/>
    </source>
</evidence>
<sequence length="140" mass="15655">MLIARMNKVHAEVPTASMADIAFLLLIFFLVTTVFNEEKGLELLLPEAKAQEIQVSQKNMLHIIVRPDSRIVLKKGKNPEEAPIPIDGLAERMRQEIALNPNVIAAVKTDPDAKYDLMVKVLDQLQAAEASRISLQMLVR</sequence>
<evidence type="ECO:0008006" key="10">
    <source>
        <dbReference type="Google" id="ProtNLM"/>
    </source>
</evidence>
<dbReference type="Gene3D" id="3.30.420.270">
    <property type="match status" value="1"/>
</dbReference>
<dbReference type="Proteomes" id="UP000176992">
    <property type="component" value="Unassembled WGS sequence"/>
</dbReference>
<comment type="subcellular location">
    <subcellularLocation>
        <location evidence="1">Cell membrane</location>
        <topology evidence="1">Single-pass membrane protein</topology>
    </subcellularLocation>
    <subcellularLocation>
        <location evidence="7">Cell membrane</location>
        <topology evidence="7">Single-pass type II membrane protein</topology>
    </subcellularLocation>
</comment>
<keyword evidence="4 7" id="KW-0812">Transmembrane</keyword>
<keyword evidence="5" id="KW-1133">Transmembrane helix</keyword>
<comment type="similarity">
    <text evidence="2 7">Belongs to the ExbD/TolR family.</text>
</comment>
<evidence type="ECO:0000313" key="8">
    <source>
        <dbReference type="EMBL" id="OGF97859.1"/>
    </source>
</evidence>
<comment type="caution">
    <text evidence="8">The sequence shown here is derived from an EMBL/GenBank/DDBJ whole genome shotgun (WGS) entry which is preliminary data.</text>
</comment>
<dbReference type="PANTHER" id="PTHR30558">
    <property type="entry name" value="EXBD MEMBRANE COMPONENT OF PMF-DRIVEN MACROMOLECULE IMPORT SYSTEM"/>
    <property type="match status" value="1"/>
</dbReference>
<dbReference type="Pfam" id="PF02472">
    <property type="entry name" value="ExbD"/>
    <property type="match status" value="1"/>
</dbReference>
<dbReference type="AlphaFoldDB" id="A0A1F5YCL2"/>
<evidence type="ECO:0000256" key="7">
    <source>
        <dbReference type="RuleBase" id="RU003879"/>
    </source>
</evidence>
<keyword evidence="7" id="KW-0813">Transport</keyword>
<gene>
    <name evidence="8" type="ORF">A2Z86_10930</name>
</gene>
<name>A0A1F5YCL2_9BACT</name>
<dbReference type="GO" id="GO:0015031">
    <property type="term" value="P:protein transport"/>
    <property type="evidence" value="ECO:0007669"/>
    <property type="project" value="UniProtKB-KW"/>
</dbReference>
<evidence type="ECO:0000256" key="5">
    <source>
        <dbReference type="ARBA" id="ARBA00022989"/>
    </source>
</evidence>
<organism evidence="8 9">
    <name type="scientific">Candidatus Glassbacteria bacterium GWA2_58_10</name>
    <dbReference type="NCBI Taxonomy" id="1817865"/>
    <lineage>
        <taxon>Bacteria</taxon>
        <taxon>Candidatus Glassiibacteriota</taxon>
    </lineage>
</organism>
<dbReference type="InterPro" id="IPR003400">
    <property type="entry name" value="ExbD"/>
</dbReference>
<accession>A0A1F5YCL2</accession>
<proteinExistence type="inferred from homology"/>
<protein>
    <recommendedName>
        <fullName evidence="10">Biopolymer transporter ExbD</fullName>
    </recommendedName>
</protein>
<reference evidence="8 9" key="1">
    <citation type="journal article" date="2016" name="Nat. Commun.">
        <title>Thousands of microbial genomes shed light on interconnected biogeochemical processes in an aquifer system.</title>
        <authorList>
            <person name="Anantharaman K."/>
            <person name="Brown C.T."/>
            <person name="Hug L.A."/>
            <person name="Sharon I."/>
            <person name="Castelle C.J."/>
            <person name="Probst A.J."/>
            <person name="Thomas B.C."/>
            <person name="Singh A."/>
            <person name="Wilkins M.J."/>
            <person name="Karaoz U."/>
            <person name="Brodie E.L."/>
            <person name="Williams K.H."/>
            <person name="Hubbard S.S."/>
            <person name="Banfield J.F."/>
        </authorList>
    </citation>
    <scope>NUCLEOTIDE SEQUENCE [LARGE SCALE GENOMIC DNA]</scope>
</reference>
<evidence type="ECO:0000256" key="3">
    <source>
        <dbReference type="ARBA" id="ARBA00022475"/>
    </source>
</evidence>
<evidence type="ECO:0000256" key="2">
    <source>
        <dbReference type="ARBA" id="ARBA00005811"/>
    </source>
</evidence>
<keyword evidence="6" id="KW-0472">Membrane</keyword>
<keyword evidence="7" id="KW-0653">Protein transport</keyword>
<dbReference type="PANTHER" id="PTHR30558:SF3">
    <property type="entry name" value="BIOPOLYMER TRANSPORT PROTEIN EXBD-RELATED"/>
    <property type="match status" value="1"/>
</dbReference>